<name>A0AAW1L882_POPJA</name>
<feature type="compositionally biased region" description="Polar residues" evidence="1">
    <location>
        <begin position="45"/>
        <end position="63"/>
    </location>
</feature>
<evidence type="ECO:0000313" key="3">
    <source>
        <dbReference type="Proteomes" id="UP001458880"/>
    </source>
</evidence>
<gene>
    <name evidence="2" type="ORF">QE152_g15665</name>
</gene>
<reference evidence="2 3" key="1">
    <citation type="journal article" date="2024" name="BMC Genomics">
        <title>De novo assembly and annotation of Popillia japonica's genome with initial clues to its potential as an invasive pest.</title>
        <authorList>
            <person name="Cucini C."/>
            <person name="Boschi S."/>
            <person name="Funari R."/>
            <person name="Cardaioli E."/>
            <person name="Iannotti N."/>
            <person name="Marturano G."/>
            <person name="Paoli F."/>
            <person name="Bruttini M."/>
            <person name="Carapelli A."/>
            <person name="Frati F."/>
            <person name="Nardi F."/>
        </authorList>
    </citation>
    <scope>NUCLEOTIDE SEQUENCE [LARGE SCALE GENOMIC DNA]</scope>
    <source>
        <strain evidence="2">DMR45628</strain>
    </source>
</reference>
<dbReference type="AlphaFoldDB" id="A0AAW1L882"/>
<evidence type="ECO:0000313" key="2">
    <source>
        <dbReference type="EMBL" id="KAK9729856.1"/>
    </source>
</evidence>
<evidence type="ECO:0000256" key="1">
    <source>
        <dbReference type="SAM" id="MobiDB-lite"/>
    </source>
</evidence>
<protein>
    <submittedName>
        <fullName evidence="2">Uncharacterized protein</fullName>
    </submittedName>
</protein>
<accession>A0AAW1L882</accession>
<sequence>MEHRNIFTDEDFLPSSVTDRPQPNMEHQEEPSLDAEVAHHPEKQPNVQNSSNSFLPSSVTDRPQPNMEHQEEPSLDAEVAGTSRRTITRC</sequence>
<proteinExistence type="predicted"/>
<comment type="caution">
    <text evidence="2">The sequence shown here is derived from an EMBL/GenBank/DDBJ whole genome shotgun (WGS) entry which is preliminary data.</text>
</comment>
<dbReference type="EMBL" id="JASPKY010000156">
    <property type="protein sequence ID" value="KAK9729856.1"/>
    <property type="molecule type" value="Genomic_DNA"/>
</dbReference>
<feature type="region of interest" description="Disordered" evidence="1">
    <location>
        <begin position="1"/>
        <end position="90"/>
    </location>
</feature>
<organism evidence="2 3">
    <name type="scientific">Popillia japonica</name>
    <name type="common">Japanese beetle</name>
    <dbReference type="NCBI Taxonomy" id="7064"/>
    <lineage>
        <taxon>Eukaryota</taxon>
        <taxon>Metazoa</taxon>
        <taxon>Ecdysozoa</taxon>
        <taxon>Arthropoda</taxon>
        <taxon>Hexapoda</taxon>
        <taxon>Insecta</taxon>
        <taxon>Pterygota</taxon>
        <taxon>Neoptera</taxon>
        <taxon>Endopterygota</taxon>
        <taxon>Coleoptera</taxon>
        <taxon>Polyphaga</taxon>
        <taxon>Scarabaeiformia</taxon>
        <taxon>Scarabaeidae</taxon>
        <taxon>Rutelinae</taxon>
        <taxon>Popillia</taxon>
    </lineage>
</organism>
<feature type="compositionally biased region" description="Basic and acidic residues" evidence="1">
    <location>
        <begin position="26"/>
        <end position="43"/>
    </location>
</feature>
<keyword evidence="3" id="KW-1185">Reference proteome</keyword>
<dbReference type="Proteomes" id="UP001458880">
    <property type="component" value="Unassembled WGS sequence"/>
</dbReference>